<name>A0AB34JBS3_PRYPA</name>
<keyword evidence="1" id="KW-1133">Transmembrane helix</keyword>
<sequence length="340" mass="36965">MALPLLTAAAAAAILAPPATLRLHPALPLPLAATRRAASPSMSSASKVYRRAQFWEAEACTLLEIANVLGRWRTVDQWRERTAFAAPTARRVDSMAQGGTLERYEYAQRNDLAERVAMQQNLPSLPFTDERLAAAFGKSVAEFDAMPVSKVAIDVVFDALVESKASMVKAAAADERRRAWVAEDGSINEGALAAGLYKSRALVIFSWLFFGKGRVVGVLVAGRVALDNLKLDPEIIPYADYLYWFLAIVAAVNGVQSQSAVVAATSDYETVSREESDAAQAGMKEEAQYSTVFEKFAAARKAGKSGMQIDKSEYASFGVLAIVLFFLWFLPSYSKSQGWS</sequence>
<dbReference type="AlphaFoldDB" id="A0AB34JBS3"/>
<evidence type="ECO:0000313" key="3">
    <source>
        <dbReference type="EMBL" id="KAL1518423.1"/>
    </source>
</evidence>
<accession>A0AB34JBS3</accession>
<dbReference type="Proteomes" id="UP001515480">
    <property type="component" value="Unassembled WGS sequence"/>
</dbReference>
<feature type="signal peptide" evidence="2">
    <location>
        <begin position="1"/>
        <end position="21"/>
    </location>
</feature>
<gene>
    <name evidence="3" type="ORF">AB1Y20_002715</name>
</gene>
<evidence type="ECO:0000313" key="4">
    <source>
        <dbReference type="Proteomes" id="UP001515480"/>
    </source>
</evidence>
<protein>
    <submittedName>
        <fullName evidence="3">Uncharacterized protein</fullName>
    </submittedName>
</protein>
<reference evidence="3 4" key="1">
    <citation type="journal article" date="2024" name="Science">
        <title>Giant polyketide synthase enzymes in the biosynthesis of giant marine polyether toxins.</title>
        <authorList>
            <person name="Fallon T.R."/>
            <person name="Shende V.V."/>
            <person name="Wierzbicki I.H."/>
            <person name="Pendleton A.L."/>
            <person name="Watervoot N.F."/>
            <person name="Auber R.P."/>
            <person name="Gonzalez D.J."/>
            <person name="Wisecaver J.H."/>
            <person name="Moore B.S."/>
        </authorList>
    </citation>
    <scope>NUCLEOTIDE SEQUENCE [LARGE SCALE GENOMIC DNA]</scope>
    <source>
        <strain evidence="3 4">12B1</strain>
    </source>
</reference>
<proteinExistence type="predicted"/>
<evidence type="ECO:0000256" key="1">
    <source>
        <dbReference type="SAM" id="Phobius"/>
    </source>
</evidence>
<keyword evidence="1" id="KW-0472">Membrane</keyword>
<feature type="transmembrane region" description="Helical" evidence="1">
    <location>
        <begin position="314"/>
        <end position="333"/>
    </location>
</feature>
<keyword evidence="2" id="KW-0732">Signal</keyword>
<keyword evidence="1" id="KW-0812">Transmembrane</keyword>
<organism evidence="3 4">
    <name type="scientific">Prymnesium parvum</name>
    <name type="common">Toxic golden alga</name>
    <dbReference type="NCBI Taxonomy" id="97485"/>
    <lineage>
        <taxon>Eukaryota</taxon>
        <taxon>Haptista</taxon>
        <taxon>Haptophyta</taxon>
        <taxon>Prymnesiophyceae</taxon>
        <taxon>Prymnesiales</taxon>
        <taxon>Prymnesiaceae</taxon>
        <taxon>Prymnesium</taxon>
    </lineage>
</organism>
<dbReference type="EMBL" id="JBGBPQ010000010">
    <property type="protein sequence ID" value="KAL1518423.1"/>
    <property type="molecule type" value="Genomic_DNA"/>
</dbReference>
<comment type="caution">
    <text evidence="3">The sequence shown here is derived from an EMBL/GenBank/DDBJ whole genome shotgun (WGS) entry which is preliminary data.</text>
</comment>
<keyword evidence="4" id="KW-1185">Reference proteome</keyword>
<evidence type="ECO:0000256" key="2">
    <source>
        <dbReference type="SAM" id="SignalP"/>
    </source>
</evidence>
<feature type="chain" id="PRO_5044268842" evidence="2">
    <location>
        <begin position="22"/>
        <end position="340"/>
    </location>
</feature>